<proteinExistence type="predicted"/>
<evidence type="ECO:0008006" key="3">
    <source>
        <dbReference type="Google" id="ProtNLM"/>
    </source>
</evidence>
<organism evidence="2">
    <name type="scientific">Bosea sp. NBC_00436</name>
    <dbReference type="NCBI Taxonomy" id="2969620"/>
    <lineage>
        <taxon>Bacteria</taxon>
        <taxon>Pseudomonadati</taxon>
        <taxon>Pseudomonadota</taxon>
        <taxon>Alphaproteobacteria</taxon>
        <taxon>Hyphomicrobiales</taxon>
        <taxon>Boseaceae</taxon>
        <taxon>Bosea</taxon>
    </lineage>
</organism>
<protein>
    <recommendedName>
        <fullName evidence="3">Pilus formation protein N-terminal domain-containing protein</fullName>
    </recommendedName>
</protein>
<accession>A0A9E8CP57</accession>
<gene>
    <name evidence="2" type="ORF">NWE54_27245</name>
</gene>
<dbReference type="EMBL" id="CP102775">
    <property type="protein sequence ID" value="UZF89995.1"/>
    <property type="molecule type" value="Genomic_DNA"/>
</dbReference>
<geneLocation type="plasmid" evidence="2">
    <name>pNBC436</name>
</geneLocation>
<dbReference type="AlphaFoldDB" id="A0A9E8CP57"/>
<reference evidence="2" key="1">
    <citation type="submission" date="2022-08" db="EMBL/GenBank/DDBJ databases">
        <title>Complete Genome Sequences of 2 Bosea sp. soil isolates.</title>
        <authorList>
            <person name="Alvarez Arevalo M."/>
            <person name="Sterndorff E.B."/>
            <person name="Faurdal D."/>
            <person name="Joergensen T.S."/>
            <person name="Weber T."/>
        </authorList>
    </citation>
    <scope>NUCLEOTIDE SEQUENCE</scope>
    <source>
        <strain evidence="2">NBC_00436</strain>
        <plasmid evidence="2">pNBC436</plasmid>
    </source>
</reference>
<keyword evidence="1" id="KW-0732">Signal</keyword>
<feature type="chain" id="PRO_5038478907" description="Pilus formation protein N-terminal domain-containing protein" evidence="1">
    <location>
        <begin position="21"/>
        <end position="100"/>
    </location>
</feature>
<keyword evidence="2" id="KW-0614">Plasmid</keyword>
<name>A0A9E8CP57_9HYPH</name>
<sequence length="100" mass="10736">MKMLLVLAMFALGLSGPALAMSGVDQDGNRVEIDDGQPISPGRDIVVRMGGEQKILTVEGVTRNGRAITIDVSDEDDTPYTFTIQEAGRPNDGEPNDDEM</sequence>
<feature type="signal peptide" evidence="1">
    <location>
        <begin position="1"/>
        <end position="20"/>
    </location>
</feature>
<evidence type="ECO:0000313" key="2">
    <source>
        <dbReference type="EMBL" id="UZF89995.1"/>
    </source>
</evidence>
<evidence type="ECO:0000256" key="1">
    <source>
        <dbReference type="SAM" id="SignalP"/>
    </source>
</evidence>